<sequence length="172" mass="19530">MKDVHFVYPERLRRAIRLNWLCNLRGLPGTYRAIDWVVELNNLYTKHIHGGEFSNRTLDYLLKESGLIDIYRKSQVNIADNLCMTNRTINHAKPNMVETYKKVCNHMAANRTHEQVAGRTELYEVKDKLREGFGLIQKRKNTSGGEEAPAIVDEGNEAGAGMQIGADDLAAE</sequence>
<comment type="caution">
    <text evidence="2">The sequence shown here is derived from an EMBL/GenBank/DDBJ whole genome shotgun (WGS) entry which is preliminary data.</text>
</comment>
<name>A0A4Y9Y8Z1_9APHY</name>
<dbReference type="Proteomes" id="UP000298390">
    <property type="component" value="Unassembled WGS sequence"/>
</dbReference>
<protein>
    <recommendedName>
        <fullName evidence="1">DUF6589 domain-containing protein</fullName>
    </recommendedName>
</protein>
<dbReference type="AlphaFoldDB" id="A0A4Y9Y8Z1"/>
<reference evidence="2 3" key="1">
    <citation type="submission" date="2019-01" db="EMBL/GenBank/DDBJ databases">
        <title>Genome sequencing of the rare red list fungi Fomitopsis rosea.</title>
        <authorList>
            <person name="Buettner E."/>
            <person name="Kellner H."/>
        </authorList>
    </citation>
    <scope>NUCLEOTIDE SEQUENCE [LARGE SCALE GENOMIC DNA]</scope>
    <source>
        <strain evidence="2 3">DSM 105464</strain>
    </source>
</reference>
<evidence type="ECO:0000313" key="3">
    <source>
        <dbReference type="Proteomes" id="UP000298390"/>
    </source>
</evidence>
<organism evidence="2 3">
    <name type="scientific">Rhodofomes roseus</name>
    <dbReference type="NCBI Taxonomy" id="34475"/>
    <lineage>
        <taxon>Eukaryota</taxon>
        <taxon>Fungi</taxon>
        <taxon>Dikarya</taxon>
        <taxon>Basidiomycota</taxon>
        <taxon>Agaricomycotina</taxon>
        <taxon>Agaricomycetes</taxon>
        <taxon>Polyporales</taxon>
        <taxon>Rhodofomes</taxon>
    </lineage>
</organism>
<dbReference type="InterPro" id="IPR046496">
    <property type="entry name" value="DUF6589"/>
</dbReference>
<gene>
    <name evidence="2" type="ORF">EVJ58_g6297</name>
</gene>
<dbReference type="Pfam" id="PF20231">
    <property type="entry name" value="DUF6589"/>
    <property type="match status" value="1"/>
</dbReference>
<dbReference type="STRING" id="34475.A0A4Y9Y8Z1"/>
<proteinExistence type="predicted"/>
<dbReference type="EMBL" id="SEKV01000348">
    <property type="protein sequence ID" value="TFY58642.1"/>
    <property type="molecule type" value="Genomic_DNA"/>
</dbReference>
<evidence type="ECO:0000259" key="1">
    <source>
        <dbReference type="Pfam" id="PF20231"/>
    </source>
</evidence>
<accession>A0A4Y9Y8Z1</accession>
<evidence type="ECO:0000313" key="2">
    <source>
        <dbReference type="EMBL" id="TFY58642.1"/>
    </source>
</evidence>
<feature type="domain" description="DUF6589" evidence="1">
    <location>
        <begin position="4"/>
        <end position="91"/>
    </location>
</feature>